<gene>
    <name evidence="1" type="ORF">DFH94DRAFT_687984</name>
</gene>
<dbReference type="AlphaFoldDB" id="A0A9P5N6B8"/>
<comment type="caution">
    <text evidence="1">The sequence shown here is derived from an EMBL/GenBank/DDBJ whole genome shotgun (WGS) entry which is preliminary data.</text>
</comment>
<proteinExistence type="predicted"/>
<organism evidence="1 2">
    <name type="scientific">Russula ochroleuca</name>
    <dbReference type="NCBI Taxonomy" id="152965"/>
    <lineage>
        <taxon>Eukaryota</taxon>
        <taxon>Fungi</taxon>
        <taxon>Dikarya</taxon>
        <taxon>Basidiomycota</taxon>
        <taxon>Agaricomycotina</taxon>
        <taxon>Agaricomycetes</taxon>
        <taxon>Russulales</taxon>
        <taxon>Russulaceae</taxon>
        <taxon>Russula</taxon>
    </lineage>
</organism>
<sequence>MKRPTVETRSWSYDNVTTYPVMPMPRRKEIHYERRVVDDVATVVETEVEVQPELKHLFLFPGKEQH</sequence>
<protein>
    <submittedName>
        <fullName evidence="1">Uncharacterized protein</fullName>
    </submittedName>
</protein>
<reference evidence="1" key="1">
    <citation type="submission" date="2019-10" db="EMBL/GenBank/DDBJ databases">
        <authorList>
            <consortium name="DOE Joint Genome Institute"/>
            <person name="Kuo A."/>
            <person name="Miyauchi S."/>
            <person name="Kiss E."/>
            <person name="Drula E."/>
            <person name="Kohler A."/>
            <person name="Sanchez-Garcia M."/>
            <person name="Andreopoulos B."/>
            <person name="Barry K.W."/>
            <person name="Bonito G."/>
            <person name="Buee M."/>
            <person name="Carver A."/>
            <person name="Chen C."/>
            <person name="Cichocki N."/>
            <person name="Clum A."/>
            <person name="Culley D."/>
            <person name="Crous P.W."/>
            <person name="Fauchery L."/>
            <person name="Girlanda M."/>
            <person name="Hayes R."/>
            <person name="Keri Z."/>
            <person name="LaButti K."/>
            <person name="Lipzen A."/>
            <person name="Lombard V."/>
            <person name="Magnuson J."/>
            <person name="Maillard F."/>
            <person name="Morin E."/>
            <person name="Murat C."/>
            <person name="Nolan M."/>
            <person name="Ohm R."/>
            <person name="Pangilinan J."/>
            <person name="Pereira M."/>
            <person name="Perotto S."/>
            <person name="Peter M."/>
            <person name="Riley R."/>
            <person name="Sitrit Y."/>
            <person name="Stielow B."/>
            <person name="Szollosi G."/>
            <person name="Zifcakova L."/>
            <person name="Stursova M."/>
            <person name="Spatafora J.W."/>
            <person name="Tedersoo L."/>
            <person name="Vaario L.-M."/>
            <person name="Yamada A."/>
            <person name="Yan M."/>
            <person name="Wang P."/>
            <person name="Xu J."/>
            <person name="Bruns T."/>
            <person name="Baldrian P."/>
            <person name="Vilgalys R."/>
            <person name="Henrissat B."/>
            <person name="Grigoriev I.V."/>
            <person name="Hibbett D."/>
            <person name="Nagy L.G."/>
            <person name="Martin F.M."/>
        </authorList>
    </citation>
    <scope>NUCLEOTIDE SEQUENCE</scope>
    <source>
        <strain evidence="1">Prilba</strain>
    </source>
</reference>
<dbReference type="EMBL" id="WHVB01000001">
    <property type="protein sequence ID" value="KAF8487467.1"/>
    <property type="molecule type" value="Genomic_DNA"/>
</dbReference>
<keyword evidence="2" id="KW-1185">Reference proteome</keyword>
<accession>A0A9P5N6B8</accession>
<name>A0A9P5N6B8_9AGAM</name>
<dbReference type="OrthoDB" id="3365472at2759"/>
<evidence type="ECO:0000313" key="2">
    <source>
        <dbReference type="Proteomes" id="UP000759537"/>
    </source>
</evidence>
<reference evidence="1" key="2">
    <citation type="journal article" date="2020" name="Nat. Commun.">
        <title>Large-scale genome sequencing of mycorrhizal fungi provides insights into the early evolution of symbiotic traits.</title>
        <authorList>
            <person name="Miyauchi S."/>
            <person name="Kiss E."/>
            <person name="Kuo A."/>
            <person name="Drula E."/>
            <person name="Kohler A."/>
            <person name="Sanchez-Garcia M."/>
            <person name="Morin E."/>
            <person name="Andreopoulos B."/>
            <person name="Barry K.W."/>
            <person name="Bonito G."/>
            <person name="Buee M."/>
            <person name="Carver A."/>
            <person name="Chen C."/>
            <person name="Cichocki N."/>
            <person name="Clum A."/>
            <person name="Culley D."/>
            <person name="Crous P.W."/>
            <person name="Fauchery L."/>
            <person name="Girlanda M."/>
            <person name="Hayes R.D."/>
            <person name="Keri Z."/>
            <person name="LaButti K."/>
            <person name="Lipzen A."/>
            <person name="Lombard V."/>
            <person name="Magnuson J."/>
            <person name="Maillard F."/>
            <person name="Murat C."/>
            <person name="Nolan M."/>
            <person name="Ohm R.A."/>
            <person name="Pangilinan J."/>
            <person name="Pereira M.F."/>
            <person name="Perotto S."/>
            <person name="Peter M."/>
            <person name="Pfister S."/>
            <person name="Riley R."/>
            <person name="Sitrit Y."/>
            <person name="Stielow J.B."/>
            <person name="Szollosi G."/>
            <person name="Zifcakova L."/>
            <person name="Stursova M."/>
            <person name="Spatafora J.W."/>
            <person name="Tedersoo L."/>
            <person name="Vaario L.M."/>
            <person name="Yamada A."/>
            <person name="Yan M."/>
            <person name="Wang P."/>
            <person name="Xu J."/>
            <person name="Bruns T."/>
            <person name="Baldrian P."/>
            <person name="Vilgalys R."/>
            <person name="Dunand C."/>
            <person name="Henrissat B."/>
            <person name="Grigoriev I.V."/>
            <person name="Hibbett D."/>
            <person name="Nagy L.G."/>
            <person name="Martin F.M."/>
        </authorList>
    </citation>
    <scope>NUCLEOTIDE SEQUENCE</scope>
    <source>
        <strain evidence="1">Prilba</strain>
    </source>
</reference>
<evidence type="ECO:0000313" key="1">
    <source>
        <dbReference type="EMBL" id="KAF8487467.1"/>
    </source>
</evidence>
<dbReference type="Proteomes" id="UP000759537">
    <property type="component" value="Unassembled WGS sequence"/>
</dbReference>